<evidence type="ECO:0008006" key="3">
    <source>
        <dbReference type="Google" id="ProtNLM"/>
    </source>
</evidence>
<reference evidence="2" key="1">
    <citation type="submission" date="2016-10" db="EMBL/GenBank/DDBJ databases">
        <authorList>
            <person name="Varghese N."/>
            <person name="Submissions S."/>
        </authorList>
    </citation>
    <scope>NUCLEOTIDE SEQUENCE [LARGE SCALE GENOMIC DNA]</scope>
    <source>
        <strain evidence="2">CGMCC 1.10657</strain>
    </source>
</reference>
<accession>A0A1H4AC66</accession>
<dbReference type="Proteomes" id="UP000198658">
    <property type="component" value="Unassembled WGS sequence"/>
</dbReference>
<evidence type="ECO:0000313" key="2">
    <source>
        <dbReference type="Proteomes" id="UP000198658"/>
    </source>
</evidence>
<gene>
    <name evidence="1" type="ORF">SAMN05216562_2683</name>
</gene>
<organism evidence="1 2">
    <name type="scientific">Microbulbifer marinus</name>
    <dbReference type="NCBI Taxonomy" id="658218"/>
    <lineage>
        <taxon>Bacteria</taxon>
        <taxon>Pseudomonadati</taxon>
        <taxon>Pseudomonadota</taxon>
        <taxon>Gammaproteobacteria</taxon>
        <taxon>Cellvibrionales</taxon>
        <taxon>Microbulbiferaceae</taxon>
        <taxon>Microbulbifer</taxon>
    </lineage>
</organism>
<dbReference type="OrthoDB" id="5737594at2"/>
<proteinExistence type="predicted"/>
<dbReference type="AlphaFoldDB" id="A0A1H4AC66"/>
<protein>
    <recommendedName>
        <fullName evidence="3">DUF2007 domain-containing protein</fullName>
    </recommendedName>
</protein>
<keyword evidence="2" id="KW-1185">Reference proteome</keyword>
<dbReference type="RefSeq" id="WP_091389418.1">
    <property type="nucleotide sequence ID" value="NZ_FNQO01000003.1"/>
</dbReference>
<sequence length="106" mass="11509">MAQRIFIASDQLLVCHLYTLLERAGISVLMQQSVVDVPQEDSGPVAWYSELWVLQNHQLDIASQLLEGALVAEAIRVPVGRLEKMPGLAQVASRISSSSSPPAEIA</sequence>
<dbReference type="EMBL" id="FNQO01000003">
    <property type="protein sequence ID" value="SEA33510.1"/>
    <property type="molecule type" value="Genomic_DNA"/>
</dbReference>
<name>A0A1H4AC66_9GAMM</name>
<evidence type="ECO:0000313" key="1">
    <source>
        <dbReference type="EMBL" id="SEA33510.1"/>
    </source>
</evidence>